<dbReference type="SUPFAM" id="SSF51735">
    <property type="entry name" value="NAD(P)-binding Rossmann-fold domains"/>
    <property type="match status" value="1"/>
</dbReference>
<dbReference type="PANTHER" id="PTHR43401:SF3">
    <property type="entry name" value="L-GALACTONATE-5-DEHYDROGENASE"/>
    <property type="match status" value="1"/>
</dbReference>
<dbReference type="InterPro" id="IPR036291">
    <property type="entry name" value="NAD(P)-bd_dom_sf"/>
</dbReference>
<dbReference type="GO" id="GO:0016491">
    <property type="term" value="F:oxidoreductase activity"/>
    <property type="evidence" value="ECO:0007669"/>
    <property type="project" value="UniProtKB-KW"/>
</dbReference>
<sequence length="153" mass="16816">MIVADTSAERRSHVEKMLGLTTLDPSDDGFDAALRAQFSGMLAAKIIDATGNQHAMNHSVNLIRHGGSITFVGLFKGDLQFSDPEFHKKETTMMGSRNATKEDFIKVGRLMAAGKITAGMMLSHQFEFSTLADIYEAEVINNKQLIKGVIHFN</sequence>
<feature type="domain" description="Alcohol dehydrogenase-like C-terminal" evidence="2">
    <location>
        <begin position="2"/>
        <end position="112"/>
    </location>
</feature>
<keyword evidence="1" id="KW-0560">Oxidoreductase</keyword>
<organism evidence="3">
    <name type="scientific">Serratia fonticola</name>
    <dbReference type="NCBI Taxonomy" id="47917"/>
    <lineage>
        <taxon>Bacteria</taxon>
        <taxon>Pseudomonadati</taxon>
        <taxon>Pseudomonadota</taxon>
        <taxon>Gammaproteobacteria</taxon>
        <taxon>Enterobacterales</taxon>
        <taxon>Yersiniaceae</taxon>
        <taxon>Serratia</taxon>
    </lineage>
</organism>
<evidence type="ECO:0000313" key="3">
    <source>
        <dbReference type="EMBL" id="VTR21770.1"/>
    </source>
</evidence>
<reference evidence="3" key="1">
    <citation type="submission" date="2019-05" db="EMBL/GenBank/DDBJ databases">
        <authorList>
            <consortium name="Pathogen Informatics"/>
        </authorList>
    </citation>
    <scope>NUCLEOTIDE SEQUENCE [LARGE SCALE GENOMIC DNA]</scope>
    <source>
        <strain evidence="3">NCTC12965</strain>
    </source>
</reference>
<dbReference type="EMBL" id="CABEEZ010000026">
    <property type="protein sequence ID" value="VTR21770.1"/>
    <property type="molecule type" value="Genomic_DNA"/>
</dbReference>
<evidence type="ECO:0000256" key="1">
    <source>
        <dbReference type="ARBA" id="ARBA00023002"/>
    </source>
</evidence>
<protein>
    <submittedName>
        <fullName evidence="3">Putative oxidoreductase</fullName>
    </submittedName>
</protein>
<dbReference type="Gene3D" id="3.40.50.720">
    <property type="entry name" value="NAD(P)-binding Rossmann-like Domain"/>
    <property type="match status" value="1"/>
</dbReference>
<name>A0A4U9TNZ0_SERFO</name>
<dbReference type="InterPro" id="IPR013149">
    <property type="entry name" value="ADH-like_C"/>
</dbReference>
<gene>
    <name evidence="3" type="ORF">NCTC12965_01355</name>
</gene>
<proteinExistence type="predicted"/>
<dbReference type="InterPro" id="IPR050129">
    <property type="entry name" value="Zn_alcohol_dh"/>
</dbReference>
<dbReference type="AlphaFoldDB" id="A0A4U9TNZ0"/>
<dbReference type="Pfam" id="PF00107">
    <property type="entry name" value="ADH_zinc_N"/>
    <property type="match status" value="1"/>
</dbReference>
<dbReference type="Gene3D" id="3.90.180.10">
    <property type="entry name" value="Medium-chain alcohol dehydrogenases, catalytic domain"/>
    <property type="match status" value="1"/>
</dbReference>
<evidence type="ECO:0000259" key="2">
    <source>
        <dbReference type="Pfam" id="PF00107"/>
    </source>
</evidence>
<accession>A0A4U9TNZ0</accession>
<dbReference type="PANTHER" id="PTHR43401">
    <property type="entry name" value="L-THREONINE 3-DEHYDROGENASE"/>
    <property type="match status" value="1"/>
</dbReference>